<evidence type="ECO:0000313" key="4">
    <source>
        <dbReference type="Proteomes" id="UP001530400"/>
    </source>
</evidence>
<dbReference type="EMBL" id="JALLPJ020001268">
    <property type="protein sequence ID" value="KAL3772333.1"/>
    <property type="molecule type" value="Genomic_DNA"/>
</dbReference>
<keyword evidence="2" id="KW-0812">Transmembrane</keyword>
<keyword evidence="2" id="KW-0472">Membrane</keyword>
<feature type="compositionally biased region" description="Acidic residues" evidence="1">
    <location>
        <begin position="13"/>
        <end position="23"/>
    </location>
</feature>
<protein>
    <submittedName>
        <fullName evidence="3">Uncharacterized protein</fullName>
    </submittedName>
</protein>
<keyword evidence="2" id="KW-1133">Transmembrane helix</keyword>
<evidence type="ECO:0000256" key="1">
    <source>
        <dbReference type="SAM" id="MobiDB-lite"/>
    </source>
</evidence>
<dbReference type="Proteomes" id="UP001530400">
    <property type="component" value="Unassembled WGS sequence"/>
</dbReference>
<comment type="caution">
    <text evidence="3">The sequence shown here is derived from an EMBL/GenBank/DDBJ whole genome shotgun (WGS) entry which is preliminary data.</text>
</comment>
<reference evidence="3 4" key="1">
    <citation type="submission" date="2024-10" db="EMBL/GenBank/DDBJ databases">
        <title>Updated reference genomes for cyclostephanoid diatoms.</title>
        <authorList>
            <person name="Roberts W.R."/>
            <person name="Alverson A.J."/>
        </authorList>
    </citation>
    <scope>NUCLEOTIDE SEQUENCE [LARGE SCALE GENOMIC DNA]</scope>
    <source>
        <strain evidence="3 4">AJA010-31</strain>
    </source>
</reference>
<feature type="region of interest" description="Disordered" evidence="1">
    <location>
        <begin position="1"/>
        <end position="23"/>
    </location>
</feature>
<keyword evidence="4" id="KW-1185">Reference proteome</keyword>
<accession>A0ABD3N8G2</accession>
<dbReference type="AlphaFoldDB" id="A0ABD3N8G2"/>
<evidence type="ECO:0000313" key="3">
    <source>
        <dbReference type="EMBL" id="KAL3772333.1"/>
    </source>
</evidence>
<sequence length="348" mass="39121">MSPKKKVHHDNDDNSVDSNFDEEMPTIHSCGSLDALEAAINKSSSEHGSVAPKYDAAAIRAEFKTYQATLPKPDELLQQQHSFAVLRMLMDAGKVEAPRFLKYKEEGGIKPHHALCMLLLSEYEAGKKLTKRSFVYSKVVKILSFGCLYNQLNNPADFIRDQFYRVAHAVPTSTVTPEVLRKKIRNKGLPVPNYFLDPEDEKQFPPHIALLVILQDGEKESRKFDRVISRILFALFAIVSLLLRITLEVIGGAGAIWGGAEVVKLRTADNAELWRWLSISVGILCYLRFITLNLPQKEDEGDILGAAGPWSLRLPVRLRAVCDHPFHYFVRALPPSCPKKKSLESKSN</sequence>
<name>A0ABD3N8G2_9STRA</name>
<proteinExistence type="predicted"/>
<gene>
    <name evidence="3" type="ORF">ACHAWO_005992</name>
</gene>
<evidence type="ECO:0000256" key="2">
    <source>
        <dbReference type="SAM" id="Phobius"/>
    </source>
</evidence>
<feature type="transmembrane region" description="Helical" evidence="2">
    <location>
        <begin position="273"/>
        <end position="290"/>
    </location>
</feature>
<feature type="transmembrane region" description="Helical" evidence="2">
    <location>
        <begin position="231"/>
        <end position="253"/>
    </location>
</feature>
<organism evidence="3 4">
    <name type="scientific">Cyclotella atomus</name>
    <dbReference type="NCBI Taxonomy" id="382360"/>
    <lineage>
        <taxon>Eukaryota</taxon>
        <taxon>Sar</taxon>
        <taxon>Stramenopiles</taxon>
        <taxon>Ochrophyta</taxon>
        <taxon>Bacillariophyta</taxon>
        <taxon>Coscinodiscophyceae</taxon>
        <taxon>Thalassiosirophycidae</taxon>
        <taxon>Stephanodiscales</taxon>
        <taxon>Stephanodiscaceae</taxon>
        <taxon>Cyclotella</taxon>
    </lineage>
</organism>